<name>A0ABQ9FAT3_TEGGR</name>
<sequence>MDKGNMAAAPMDTGMDKTQDRLYDLTSKIQDTVNTILSKLNSQGERVDKISNDIYQAGGIKENLQTVIEGAVDRDTHILELNTRNKMLENKVELLSSYVVRLEQKIDNMQTNISDLTDRSTRENVIITNFPEKKGEDLRVDSLGIKMSKLIGYIESVNLSTIPDPGQ</sequence>
<keyword evidence="3" id="KW-1185">Reference proteome</keyword>
<evidence type="ECO:0000256" key="1">
    <source>
        <dbReference type="SAM" id="Coils"/>
    </source>
</evidence>
<evidence type="ECO:0000313" key="2">
    <source>
        <dbReference type="EMBL" id="KAJ8313472.1"/>
    </source>
</evidence>
<dbReference type="Proteomes" id="UP001217089">
    <property type="component" value="Unassembled WGS sequence"/>
</dbReference>
<gene>
    <name evidence="2" type="ORF">KUTeg_008975</name>
</gene>
<comment type="caution">
    <text evidence="2">The sequence shown here is derived from an EMBL/GenBank/DDBJ whole genome shotgun (WGS) entry which is preliminary data.</text>
</comment>
<protein>
    <submittedName>
        <fullName evidence="2">Uncharacterized protein</fullName>
    </submittedName>
</protein>
<accession>A0ABQ9FAT3</accession>
<organism evidence="2 3">
    <name type="scientific">Tegillarca granosa</name>
    <name type="common">Malaysian cockle</name>
    <name type="synonym">Anadara granosa</name>
    <dbReference type="NCBI Taxonomy" id="220873"/>
    <lineage>
        <taxon>Eukaryota</taxon>
        <taxon>Metazoa</taxon>
        <taxon>Spiralia</taxon>
        <taxon>Lophotrochozoa</taxon>
        <taxon>Mollusca</taxon>
        <taxon>Bivalvia</taxon>
        <taxon>Autobranchia</taxon>
        <taxon>Pteriomorphia</taxon>
        <taxon>Arcoida</taxon>
        <taxon>Arcoidea</taxon>
        <taxon>Arcidae</taxon>
        <taxon>Tegillarca</taxon>
    </lineage>
</organism>
<reference evidence="2 3" key="1">
    <citation type="submission" date="2022-12" db="EMBL/GenBank/DDBJ databases">
        <title>Chromosome-level genome of Tegillarca granosa.</title>
        <authorList>
            <person name="Kim J."/>
        </authorList>
    </citation>
    <scope>NUCLEOTIDE SEQUENCE [LARGE SCALE GENOMIC DNA]</scope>
    <source>
        <strain evidence="2">Teg-2019</strain>
        <tissue evidence="2">Adductor muscle</tissue>
    </source>
</reference>
<proteinExistence type="predicted"/>
<evidence type="ECO:0000313" key="3">
    <source>
        <dbReference type="Proteomes" id="UP001217089"/>
    </source>
</evidence>
<feature type="coiled-coil region" evidence="1">
    <location>
        <begin position="85"/>
        <end position="119"/>
    </location>
</feature>
<dbReference type="EMBL" id="JARBDR010000348">
    <property type="protein sequence ID" value="KAJ8313472.1"/>
    <property type="molecule type" value="Genomic_DNA"/>
</dbReference>
<keyword evidence="1" id="KW-0175">Coiled coil</keyword>